<comment type="caution">
    <text evidence="1">The sequence shown here is derived from an EMBL/GenBank/DDBJ whole genome shotgun (WGS) entry which is preliminary data.</text>
</comment>
<accession>A0AAD7MMU5</accession>
<protein>
    <submittedName>
        <fullName evidence="1">Uncharacterized protein</fullName>
    </submittedName>
</protein>
<reference evidence="1" key="1">
    <citation type="submission" date="2023-03" db="EMBL/GenBank/DDBJ databases">
        <title>Massive genome expansion in bonnet fungi (Mycena s.s.) driven by repeated elements and novel gene families across ecological guilds.</title>
        <authorList>
            <consortium name="Lawrence Berkeley National Laboratory"/>
            <person name="Harder C.B."/>
            <person name="Miyauchi S."/>
            <person name="Viragh M."/>
            <person name="Kuo A."/>
            <person name="Thoen E."/>
            <person name="Andreopoulos B."/>
            <person name="Lu D."/>
            <person name="Skrede I."/>
            <person name="Drula E."/>
            <person name="Henrissat B."/>
            <person name="Morin E."/>
            <person name="Kohler A."/>
            <person name="Barry K."/>
            <person name="LaButti K."/>
            <person name="Morin E."/>
            <person name="Salamov A."/>
            <person name="Lipzen A."/>
            <person name="Mereny Z."/>
            <person name="Hegedus B."/>
            <person name="Baldrian P."/>
            <person name="Stursova M."/>
            <person name="Weitz H."/>
            <person name="Taylor A."/>
            <person name="Grigoriev I.V."/>
            <person name="Nagy L.G."/>
            <person name="Martin F."/>
            <person name="Kauserud H."/>
        </authorList>
    </citation>
    <scope>NUCLEOTIDE SEQUENCE</scope>
    <source>
        <strain evidence="1">CBHHK182m</strain>
    </source>
</reference>
<dbReference type="EMBL" id="JARKIB010000204">
    <property type="protein sequence ID" value="KAJ7724276.1"/>
    <property type="molecule type" value="Genomic_DNA"/>
</dbReference>
<proteinExistence type="predicted"/>
<organism evidence="1 2">
    <name type="scientific">Mycena metata</name>
    <dbReference type="NCBI Taxonomy" id="1033252"/>
    <lineage>
        <taxon>Eukaryota</taxon>
        <taxon>Fungi</taxon>
        <taxon>Dikarya</taxon>
        <taxon>Basidiomycota</taxon>
        <taxon>Agaricomycotina</taxon>
        <taxon>Agaricomycetes</taxon>
        <taxon>Agaricomycetidae</taxon>
        <taxon>Agaricales</taxon>
        <taxon>Marasmiineae</taxon>
        <taxon>Mycenaceae</taxon>
        <taxon>Mycena</taxon>
    </lineage>
</organism>
<keyword evidence="2" id="KW-1185">Reference proteome</keyword>
<dbReference type="Proteomes" id="UP001215598">
    <property type="component" value="Unassembled WGS sequence"/>
</dbReference>
<sequence>METILKTGDPWKDFHRESPLAFDRMRTLWTALDRHGNGQLLQEENFYIYFFVYPTDSAARPIHSFQGRIVQHRVPTKFLAYKLFQPQVDVHRPIEELRLLREMFTPDLERNSFRDEVLGGQSRFQSTSAFHTGVQVLEALCLPELLHHPLPCHMADDSTVILPKDVRILDWRLDGRCPHSQSTALWIIPTWFSDFDAILFAEDQSSTTFLRVALTGGDPLRRLEGIANVWSQRPPGDGLEAGVCRFIFVVSSHEMGRQFVERQDTIRLEAPSAYKDSHRDPKMGVPIEVQVGYAIAPFLSERERSFVSDASQQEGRRLD</sequence>
<name>A0AAD7MMU5_9AGAR</name>
<gene>
    <name evidence="1" type="ORF">B0H16DRAFT_1736873</name>
</gene>
<evidence type="ECO:0000313" key="2">
    <source>
        <dbReference type="Proteomes" id="UP001215598"/>
    </source>
</evidence>
<evidence type="ECO:0000313" key="1">
    <source>
        <dbReference type="EMBL" id="KAJ7724276.1"/>
    </source>
</evidence>
<dbReference type="AlphaFoldDB" id="A0AAD7MMU5"/>